<feature type="site" description="Important for long-chain enoyl-CoA hydratase activity" evidence="41">
    <location>
        <position position="172"/>
    </location>
</feature>
<dbReference type="EC" id="1.1.1.211" evidence="36"/>
<protein>
    <recommendedName>
        <fullName evidence="37">Trifunctional enzyme subunit alpha, mitochondrial</fullName>
        <ecNumber evidence="36">1.1.1.211</ecNumber>
        <ecNumber evidence="6">4.2.1.17</ecNumber>
    </recommendedName>
    <alternativeName>
        <fullName evidence="38">Monolysocardiolipin acyltransferase</fullName>
    </alternativeName>
    <alternativeName>
        <fullName evidence="39">TP-alpha</fullName>
    </alternativeName>
</protein>
<keyword evidence="7" id="KW-0488">Methylation</keyword>
<dbReference type="InterPro" id="IPR006176">
    <property type="entry name" value="3-OHacyl-CoA_DH_NAD-bd"/>
</dbReference>
<evidence type="ECO:0000256" key="14">
    <source>
        <dbReference type="ARBA" id="ARBA00023002"/>
    </source>
</evidence>
<reference evidence="44" key="1">
    <citation type="submission" date="2007-04" db="EMBL/GenBank/DDBJ databases">
        <title>Annotation of Pediculus humanus corporis strain USDA.</title>
        <authorList>
            <person name="Kirkness E."/>
            <person name="Hannick L."/>
            <person name="Hass B."/>
            <person name="Bruggner R."/>
            <person name="Lawson D."/>
            <person name="Bidwell S."/>
            <person name="Joardar V."/>
            <person name="Caler E."/>
            <person name="Walenz B."/>
            <person name="Inman J."/>
            <person name="Schobel S."/>
            <person name="Galinsky K."/>
            <person name="Amedeo P."/>
            <person name="Strausberg R."/>
        </authorList>
    </citation>
    <scope>NUCLEOTIDE SEQUENCE</scope>
    <source>
        <strain evidence="44">USDA</strain>
    </source>
</reference>
<keyword evidence="15" id="KW-0520">NAD</keyword>
<feature type="domain" description="3-hydroxyacyl-CoA dehydrogenase C-terminal" evidence="42">
    <location>
        <begin position="543"/>
        <end position="649"/>
    </location>
</feature>
<dbReference type="Gene3D" id="3.40.50.720">
    <property type="entry name" value="NAD(P)-binding Rossmann-like Domain"/>
    <property type="match status" value="1"/>
</dbReference>
<dbReference type="FunFam" id="1.10.1040.50:FF:000002">
    <property type="entry name" value="Trifunctional enzyme subunit alpha, mitochondrial"/>
    <property type="match status" value="1"/>
</dbReference>
<gene>
    <name evidence="45" type="primary">8230419</name>
    <name evidence="44" type="ORF">Phum_PHUM238600</name>
</gene>
<comment type="catalytic activity">
    <reaction evidence="31">
        <text>(3S)-hydroxytetradecanoyl-CoA + NAD(+) = 3-oxotetradecanoyl-CoA + NADH + H(+)</text>
        <dbReference type="Rhea" id="RHEA:31167"/>
        <dbReference type="ChEBI" id="CHEBI:15378"/>
        <dbReference type="ChEBI" id="CHEBI:57540"/>
        <dbReference type="ChEBI" id="CHEBI:57945"/>
        <dbReference type="ChEBI" id="CHEBI:62543"/>
        <dbReference type="ChEBI" id="CHEBI:62614"/>
    </reaction>
    <physiologicalReaction direction="left-to-right" evidence="31">
        <dbReference type="Rhea" id="RHEA:31168"/>
    </physiologicalReaction>
</comment>
<dbReference type="STRING" id="121224.E0VJ49"/>
<keyword evidence="18" id="KW-0472">Membrane</keyword>
<evidence type="ECO:0000313" key="45">
    <source>
        <dbReference type="EnsemblMetazoa" id="PHUM238600-PA"/>
    </source>
</evidence>
<dbReference type="GO" id="GO:0016740">
    <property type="term" value="F:transferase activity"/>
    <property type="evidence" value="ECO:0007669"/>
    <property type="project" value="UniProtKB-KW"/>
</dbReference>
<dbReference type="eggNOG" id="KOG1683">
    <property type="taxonomic scope" value="Eukaryota"/>
</dbReference>
<comment type="catalytic activity">
    <reaction evidence="23">
        <text>(3S)-hydroxydecanoyl-CoA + NAD(+) = 3-oxodecanoyl-CoA + NADH + H(+)</text>
        <dbReference type="Rhea" id="RHEA:31187"/>
        <dbReference type="ChEBI" id="CHEBI:15378"/>
        <dbReference type="ChEBI" id="CHEBI:57540"/>
        <dbReference type="ChEBI" id="CHEBI:57945"/>
        <dbReference type="ChEBI" id="CHEBI:62548"/>
        <dbReference type="ChEBI" id="CHEBI:62616"/>
    </reaction>
    <physiologicalReaction direction="left-to-right" evidence="23">
        <dbReference type="Rhea" id="RHEA:31188"/>
    </physiologicalReaction>
</comment>
<organism>
    <name type="scientific">Pediculus humanus subsp. corporis</name>
    <name type="common">Body louse</name>
    <dbReference type="NCBI Taxonomy" id="121224"/>
    <lineage>
        <taxon>Eukaryota</taxon>
        <taxon>Metazoa</taxon>
        <taxon>Ecdysozoa</taxon>
        <taxon>Arthropoda</taxon>
        <taxon>Hexapoda</taxon>
        <taxon>Insecta</taxon>
        <taxon>Pterygota</taxon>
        <taxon>Neoptera</taxon>
        <taxon>Paraneoptera</taxon>
        <taxon>Psocodea</taxon>
        <taxon>Troctomorpha</taxon>
        <taxon>Phthiraptera</taxon>
        <taxon>Anoplura</taxon>
        <taxon>Pediculidae</taxon>
        <taxon>Pediculus</taxon>
    </lineage>
</organism>
<evidence type="ECO:0000256" key="36">
    <source>
        <dbReference type="ARBA" id="ARBA00066806"/>
    </source>
</evidence>
<comment type="catalytic activity">
    <reaction evidence="28">
        <text>(3S)-hydroxyoctanoyl-CoA = (2E)-octenoyl-CoA + H2O</text>
        <dbReference type="Rhea" id="RHEA:31199"/>
        <dbReference type="ChEBI" id="CHEBI:15377"/>
        <dbReference type="ChEBI" id="CHEBI:62242"/>
        <dbReference type="ChEBI" id="CHEBI:62617"/>
    </reaction>
    <physiologicalReaction direction="right-to-left" evidence="28">
        <dbReference type="Rhea" id="RHEA:31201"/>
    </physiologicalReaction>
</comment>
<evidence type="ECO:0000256" key="1">
    <source>
        <dbReference type="ARBA" id="ARBA00000469"/>
    </source>
</evidence>
<evidence type="ECO:0000256" key="20">
    <source>
        <dbReference type="ARBA" id="ARBA00023268"/>
    </source>
</evidence>
<dbReference type="EMBL" id="AAZO01002769">
    <property type="status" value="NOT_ANNOTATED_CDS"/>
    <property type="molecule type" value="Genomic_DNA"/>
</dbReference>
<keyword evidence="13" id="KW-0007">Acetylation</keyword>
<evidence type="ECO:0000256" key="31">
    <source>
        <dbReference type="ARBA" id="ARBA00052834"/>
    </source>
</evidence>
<dbReference type="CTD" id="8230419"/>
<evidence type="ECO:0000313" key="46">
    <source>
        <dbReference type="Proteomes" id="UP000009046"/>
    </source>
</evidence>
<dbReference type="HOGENOM" id="CLU_009834_16_1_1"/>
<dbReference type="SUPFAM" id="SSF51735">
    <property type="entry name" value="NAD(P)-binding Rossmann-fold domains"/>
    <property type="match status" value="1"/>
</dbReference>
<comment type="catalytic activity">
    <reaction evidence="1">
        <text>(3S)-hydroxyhexadecanoyl-CoA = (2E)-hexadecenoyl-CoA + H2O</text>
        <dbReference type="Rhea" id="RHEA:31163"/>
        <dbReference type="ChEBI" id="CHEBI:15377"/>
        <dbReference type="ChEBI" id="CHEBI:61526"/>
        <dbReference type="ChEBI" id="CHEBI:62613"/>
    </reaction>
    <physiologicalReaction direction="right-to-left" evidence="1">
        <dbReference type="Rhea" id="RHEA:31165"/>
    </physiologicalReaction>
</comment>
<evidence type="ECO:0000256" key="40">
    <source>
        <dbReference type="PIRSR" id="PIRSR612803-1"/>
    </source>
</evidence>
<comment type="catalytic activity">
    <reaction evidence="24">
        <text>a (3S)-3-hydroxyacyl-CoA + NAD(+) = a 3-oxoacyl-CoA + NADH + H(+)</text>
        <dbReference type="Rhea" id="RHEA:22432"/>
        <dbReference type="ChEBI" id="CHEBI:15378"/>
        <dbReference type="ChEBI" id="CHEBI:57318"/>
        <dbReference type="ChEBI" id="CHEBI:57540"/>
        <dbReference type="ChEBI" id="CHEBI:57945"/>
        <dbReference type="ChEBI" id="CHEBI:90726"/>
        <dbReference type="EC" id="1.1.1.35"/>
    </reaction>
</comment>
<evidence type="ECO:0000256" key="32">
    <source>
        <dbReference type="ARBA" id="ARBA00052860"/>
    </source>
</evidence>
<evidence type="ECO:0000256" key="10">
    <source>
        <dbReference type="ARBA" id="ARBA00022792"/>
    </source>
</evidence>
<evidence type="ECO:0000259" key="42">
    <source>
        <dbReference type="Pfam" id="PF00725"/>
    </source>
</evidence>
<dbReference type="FunCoup" id="E0VJ49">
    <property type="interactions" value="1285"/>
</dbReference>
<evidence type="ECO:0000256" key="28">
    <source>
        <dbReference type="ARBA" id="ARBA00051877"/>
    </source>
</evidence>
<dbReference type="InterPro" id="IPR001753">
    <property type="entry name" value="Enoyl-CoA_hydra/iso"/>
</dbReference>
<comment type="subunit">
    <text evidence="35">Heterotetramer of 2 alpha/HADHA and 2 beta/HADHB subunits; forms the mitochondrial trifunctional enzyme. Also purified as higher order heterooligomers including a 4 alpha/HADHA and 4 beta/HADHB heterooligomer which physiological significance remains unclear. The mitochondrial trifunctional enzyme interacts with MTLN.</text>
</comment>
<keyword evidence="9" id="KW-0808">Transferase</keyword>
<feature type="domain" description="3-hydroxyacyl-CoA dehydrogenase C-terminal" evidence="42">
    <location>
        <begin position="685"/>
        <end position="760"/>
    </location>
</feature>
<dbReference type="FunFam" id="3.40.50.720:FF:000009">
    <property type="entry name" value="Fatty oxidation complex, alpha subunit"/>
    <property type="match status" value="1"/>
</dbReference>
<dbReference type="GO" id="GO:0006635">
    <property type="term" value="P:fatty acid beta-oxidation"/>
    <property type="evidence" value="ECO:0007669"/>
    <property type="project" value="UniProtKB-UniPathway"/>
</dbReference>
<dbReference type="Pfam" id="PF00725">
    <property type="entry name" value="3HCDH"/>
    <property type="match status" value="2"/>
</dbReference>
<keyword evidence="16" id="KW-0443">Lipid metabolism</keyword>
<dbReference type="GO" id="GO:0016507">
    <property type="term" value="C:mitochondrial fatty acid beta-oxidation multienzyme complex"/>
    <property type="evidence" value="ECO:0007669"/>
    <property type="project" value="InterPro"/>
</dbReference>
<evidence type="ECO:0000259" key="43">
    <source>
        <dbReference type="Pfam" id="PF02737"/>
    </source>
</evidence>
<dbReference type="SUPFAM" id="SSF48179">
    <property type="entry name" value="6-phosphogluconate dehydrogenase C-terminal domain-like"/>
    <property type="match status" value="2"/>
</dbReference>
<evidence type="ECO:0000256" key="16">
    <source>
        <dbReference type="ARBA" id="ARBA00023098"/>
    </source>
</evidence>
<name>E0VJ49_PEDHC</name>
<feature type="site" description="Important for hydroxyacyl-coenzyme A dehydrogenase activity" evidence="41">
    <location>
        <position position="497"/>
    </location>
</feature>
<comment type="catalytic activity">
    <reaction evidence="29">
        <text>(3S)-hydroxyoctanoyl-CoA + NAD(+) = 3-oxooctanoyl-CoA + NADH + H(+)</text>
        <dbReference type="Rhea" id="RHEA:31195"/>
        <dbReference type="ChEBI" id="CHEBI:15378"/>
        <dbReference type="ChEBI" id="CHEBI:57540"/>
        <dbReference type="ChEBI" id="CHEBI:57945"/>
        <dbReference type="ChEBI" id="CHEBI:62617"/>
        <dbReference type="ChEBI" id="CHEBI:62619"/>
    </reaction>
    <physiologicalReaction direction="left-to-right" evidence="29">
        <dbReference type="Rhea" id="RHEA:31196"/>
    </physiologicalReaction>
</comment>
<dbReference type="GO" id="GO:0016509">
    <property type="term" value="F:long-chain (3S)-3-hydroxyacyl-CoA dehydrogenase (NAD+) activity"/>
    <property type="evidence" value="ECO:0007669"/>
    <property type="project" value="UniProtKB-EC"/>
</dbReference>
<evidence type="ECO:0000256" key="5">
    <source>
        <dbReference type="ARBA" id="ARBA00008750"/>
    </source>
</evidence>
<reference evidence="45" key="3">
    <citation type="submission" date="2021-02" db="UniProtKB">
        <authorList>
            <consortium name="EnsemblMetazoa"/>
        </authorList>
    </citation>
    <scope>IDENTIFICATION</scope>
    <source>
        <strain evidence="45">USDA</strain>
    </source>
</reference>
<dbReference type="OrthoDB" id="10004768at2759"/>
<evidence type="ECO:0000256" key="2">
    <source>
        <dbReference type="ARBA" id="ARBA00004273"/>
    </source>
</evidence>
<proteinExistence type="inferred from homology"/>
<comment type="subcellular location">
    <subcellularLocation>
        <location evidence="2">Mitochondrion inner membrane</location>
    </subcellularLocation>
</comment>
<evidence type="ECO:0000256" key="4">
    <source>
        <dbReference type="ARBA" id="ARBA00007005"/>
    </source>
</evidence>
<evidence type="ECO:0000256" key="30">
    <source>
        <dbReference type="ARBA" id="ARBA00052711"/>
    </source>
</evidence>
<reference evidence="44" key="2">
    <citation type="submission" date="2007-04" db="EMBL/GenBank/DDBJ databases">
        <title>The genome of the human body louse.</title>
        <authorList>
            <consortium name="The Human Body Louse Genome Consortium"/>
            <person name="Kirkness E."/>
            <person name="Walenz B."/>
            <person name="Hass B."/>
            <person name="Bruggner R."/>
            <person name="Strausberg R."/>
        </authorList>
    </citation>
    <scope>NUCLEOTIDE SEQUENCE</scope>
    <source>
        <strain evidence="44">USDA</strain>
    </source>
</reference>
<dbReference type="PANTHER" id="PTHR43612:SF3">
    <property type="entry name" value="TRIFUNCTIONAL ENZYME SUBUNIT ALPHA, MITOCHONDRIAL"/>
    <property type="match status" value="1"/>
</dbReference>
<dbReference type="Proteomes" id="UP000009046">
    <property type="component" value="Unassembled WGS sequence"/>
</dbReference>
<dbReference type="AlphaFoldDB" id="E0VJ49"/>
<dbReference type="Pfam" id="PF00378">
    <property type="entry name" value="ECH_1"/>
    <property type="match status" value="1"/>
</dbReference>
<evidence type="ECO:0000256" key="7">
    <source>
        <dbReference type="ARBA" id="ARBA00022481"/>
    </source>
</evidence>
<dbReference type="NCBIfam" id="TIGR02441">
    <property type="entry name" value="fa_ox_alpha_mit"/>
    <property type="match status" value="1"/>
</dbReference>
<evidence type="ECO:0000256" key="19">
    <source>
        <dbReference type="ARBA" id="ARBA00023239"/>
    </source>
</evidence>
<keyword evidence="20" id="KW-0511">Multifunctional enzyme</keyword>
<evidence type="ECO:0000256" key="33">
    <source>
        <dbReference type="ARBA" id="ARBA00052945"/>
    </source>
</evidence>
<evidence type="ECO:0000256" key="13">
    <source>
        <dbReference type="ARBA" id="ARBA00022990"/>
    </source>
</evidence>
<evidence type="ECO:0000256" key="27">
    <source>
        <dbReference type="ARBA" id="ARBA00051215"/>
    </source>
</evidence>
<comment type="catalytic activity">
    <reaction evidence="22">
        <text>(3S)-hydroxyhexadecanoyl-CoA + NAD(+) = 3-oxohexadecanoyl-CoA + NADH + H(+)</text>
        <dbReference type="Rhea" id="RHEA:31159"/>
        <dbReference type="ChEBI" id="CHEBI:15378"/>
        <dbReference type="ChEBI" id="CHEBI:57349"/>
        <dbReference type="ChEBI" id="CHEBI:57540"/>
        <dbReference type="ChEBI" id="CHEBI:57945"/>
        <dbReference type="ChEBI" id="CHEBI:62613"/>
    </reaction>
    <physiologicalReaction direction="left-to-right" evidence="22">
        <dbReference type="Rhea" id="RHEA:31160"/>
    </physiologicalReaction>
</comment>
<keyword evidence="12" id="KW-0809">Transit peptide</keyword>
<sequence>MALVRLSGVFSQISKSNSKFLRCTGISRKFSNAPKENKHLKLKKVDDVYVVTIDNVGSKMNVLNNEVMEEFQSLIPAVQNDPSISSVVLISGKPNVFIAGADIDMLAAAKTKEEIVQISKSGQKILQLIEDSKKPFIAAIKGSCLGGGLEVALACHYRLAMMDKSTKLGLPEIKLGLLPGAGGTQRMPKLVSLPNAIEMCSSGKEVRADRAKKMGLIDMVVKPLGPGLKPANDRFSYLEEVAVFIAKKIASGEISLDRESKKGTIQKLTDSVMGIGFVKNLIFNKAREQITKATKGFYPAPLKALEVIKKGVENPEEGFQAEAEAFGELAMTPQSKGLIGLYYGMKACEKNRFGAPQKEANSIAVIGSGLMGAGIAQVTVNKKIPCVMKDVNESGLQRGLAQIQKNFATAVKRKQLSTMDRALYLSHLYPTLSYDRLKDVDCIVEAVFEDLNIKHKVIKEIEAVVPPHCVIATNTSAIPISKVAEGSRNPSKVIGMHYFSPVDKMMLLEIIATKQTSKDTCAVAVDVGLRQKKLVIVVGDGPGFYTTRILSAMLAEALRLLQLKIIKFIFFLQEGVDVVSLDKLTEKFGFPVGCSTLVDEVGIDVASHIAVDLSKAFGTRFGGGDPNILKDLVNAGFLGRKSGKGCFVYGTGQKVKPVNSDAVTILEKYKTTPPAPLVDEDSQMRLVGRFVNEAVLCLQENILDNPTEGDIGAVFGLGFPPFTGGPFRWLDTYGCDKFVSQMEKYAALYGESFKPCQLLLDHSKDSSKKFHKR</sequence>
<comment type="catalytic activity">
    <reaction evidence="27">
        <text>a 4-saturated-(3S)-3-hydroxyacyl-CoA = a (3E)-enoyl-CoA + H2O</text>
        <dbReference type="Rhea" id="RHEA:20724"/>
        <dbReference type="ChEBI" id="CHEBI:15377"/>
        <dbReference type="ChEBI" id="CHEBI:58521"/>
        <dbReference type="ChEBI" id="CHEBI:137480"/>
        <dbReference type="EC" id="4.2.1.17"/>
    </reaction>
    <physiologicalReaction direction="right-to-left" evidence="27">
        <dbReference type="Rhea" id="RHEA:20726"/>
    </physiologicalReaction>
</comment>
<evidence type="ECO:0000256" key="39">
    <source>
        <dbReference type="ARBA" id="ARBA00083277"/>
    </source>
</evidence>
<dbReference type="EMBL" id="DS235219">
    <property type="protein sequence ID" value="EEB13405.1"/>
    <property type="molecule type" value="Genomic_DNA"/>
</dbReference>
<dbReference type="Pfam" id="PF02737">
    <property type="entry name" value="3HCDH_N"/>
    <property type="match status" value="1"/>
</dbReference>
<comment type="catalytic activity">
    <reaction evidence="32">
        <text>1'-[1,2-di-(9Z,12Z-octadecadienoyl)-sn-glycero-3-phospho]-3'-[1-(9Z,12Z-octadecadienoyl)-sn-glycero-3-phospho]-glycerol + (9Z)-octadecenoyl-CoA = 1'-[1,2-di-(9Z,12Z-octadecadienoyl)-sn-glycero-3-phospho]-3'-[1-(9Z,12Z-octadecadienoyl)-2-(9Z-octadecenoyl)-sn-glycero-3-phospho]-glycerol + CoA</text>
        <dbReference type="Rhea" id="RHEA:43676"/>
        <dbReference type="ChEBI" id="CHEBI:57287"/>
        <dbReference type="ChEBI" id="CHEBI:57387"/>
        <dbReference type="ChEBI" id="CHEBI:83580"/>
        <dbReference type="ChEBI" id="CHEBI:83582"/>
    </reaction>
    <physiologicalReaction direction="left-to-right" evidence="32">
        <dbReference type="Rhea" id="RHEA:43677"/>
    </physiologicalReaction>
</comment>
<keyword evidence="17" id="KW-0496">Mitochondrion</keyword>
<dbReference type="OMA" id="ESTTIRW"/>
<evidence type="ECO:0000256" key="9">
    <source>
        <dbReference type="ARBA" id="ARBA00022679"/>
    </source>
</evidence>
<dbReference type="GO" id="GO:0005743">
    <property type="term" value="C:mitochondrial inner membrane"/>
    <property type="evidence" value="ECO:0007669"/>
    <property type="project" value="UniProtKB-SubCell"/>
</dbReference>
<dbReference type="InParanoid" id="E0VJ49"/>
<dbReference type="EC" id="4.2.1.17" evidence="6"/>
<evidence type="ECO:0000256" key="29">
    <source>
        <dbReference type="ARBA" id="ARBA00052224"/>
    </source>
</evidence>
<comment type="catalytic activity">
    <reaction evidence="21">
        <text>a (3S)-3-hydroxyacyl-CoA = a (2E)-enoyl-CoA + H2O</text>
        <dbReference type="Rhea" id="RHEA:16105"/>
        <dbReference type="ChEBI" id="CHEBI:15377"/>
        <dbReference type="ChEBI" id="CHEBI:57318"/>
        <dbReference type="ChEBI" id="CHEBI:58856"/>
        <dbReference type="EC" id="4.2.1.17"/>
    </reaction>
    <physiologicalReaction direction="right-to-left" evidence="21">
        <dbReference type="Rhea" id="RHEA:16107"/>
    </physiologicalReaction>
</comment>
<evidence type="ECO:0000256" key="11">
    <source>
        <dbReference type="ARBA" id="ARBA00022832"/>
    </source>
</evidence>
<dbReference type="FunFam" id="3.90.226.10:FF:000011">
    <property type="entry name" value="Fatty acid oxidation complex subunit alpha"/>
    <property type="match status" value="1"/>
</dbReference>
<accession>E0VJ49</accession>
<comment type="catalytic activity">
    <reaction evidence="25">
        <text>1'-[1,2-di-(9Z,12Z-octadecadienoyl)-sn-glycero-3-phospho]-3'-[1-(9Z,12Z-octadecadienoyl)-sn-glycero-3-phospho]-glycerol + (9Z,12Z)-octadecadienoyl-CoA = 1',3'-bis-[1,2-di-(9Z,12Z-octadecadienoyl)-sn-glycero-3-phospho]-glycerol + CoA</text>
        <dbReference type="Rhea" id="RHEA:43672"/>
        <dbReference type="ChEBI" id="CHEBI:57287"/>
        <dbReference type="ChEBI" id="CHEBI:57383"/>
        <dbReference type="ChEBI" id="CHEBI:83580"/>
        <dbReference type="ChEBI" id="CHEBI:83581"/>
    </reaction>
    <physiologicalReaction direction="left-to-right" evidence="25">
        <dbReference type="Rhea" id="RHEA:43673"/>
    </physiologicalReaction>
</comment>
<keyword evidence="11" id="KW-0276">Fatty acid metabolism</keyword>
<comment type="catalytic activity">
    <reaction evidence="30">
        <text>(3S)-3-hydroxydodecanoyl-CoA = (2E)-dodecenoyl-CoA + H2O</text>
        <dbReference type="Rhea" id="RHEA:31075"/>
        <dbReference type="ChEBI" id="CHEBI:15377"/>
        <dbReference type="ChEBI" id="CHEBI:57330"/>
        <dbReference type="ChEBI" id="CHEBI:62558"/>
    </reaction>
    <physiologicalReaction direction="right-to-left" evidence="30">
        <dbReference type="Rhea" id="RHEA:31077"/>
    </physiologicalReaction>
</comment>
<dbReference type="EnsemblMetazoa" id="PHUM238600-RA">
    <property type="protein sequence ID" value="PHUM238600-PA"/>
    <property type="gene ID" value="PHUM238600"/>
</dbReference>
<keyword evidence="8" id="KW-0597">Phosphoprotein</keyword>
<dbReference type="InterPro" id="IPR012803">
    <property type="entry name" value="Fa_ox_alpha_mit"/>
</dbReference>
<evidence type="ECO:0000256" key="15">
    <source>
        <dbReference type="ARBA" id="ARBA00023027"/>
    </source>
</evidence>
<dbReference type="RefSeq" id="XP_002426143.1">
    <property type="nucleotide sequence ID" value="XM_002426098.1"/>
</dbReference>
<dbReference type="GO" id="GO:0070403">
    <property type="term" value="F:NAD+ binding"/>
    <property type="evidence" value="ECO:0007669"/>
    <property type="project" value="InterPro"/>
</dbReference>
<evidence type="ECO:0000256" key="41">
    <source>
        <dbReference type="PIRSR" id="PIRSR612803-2"/>
    </source>
</evidence>
<evidence type="ECO:0000256" key="38">
    <source>
        <dbReference type="ARBA" id="ARBA00077617"/>
    </source>
</evidence>
<comment type="similarity">
    <text evidence="5">In the N-terminal section; belongs to the enoyl-CoA hydratase/isomerase family.</text>
</comment>
<dbReference type="Gene3D" id="1.10.1040.50">
    <property type="match status" value="1"/>
</dbReference>
<dbReference type="InterPro" id="IPR050136">
    <property type="entry name" value="FA_oxidation_alpha_subunit"/>
</dbReference>
<evidence type="ECO:0000256" key="37">
    <source>
        <dbReference type="ARBA" id="ARBA00068347"/>
    </source>
</evidence>
<dbReference type="PANTHER" id="PTHR43612">
    <property type="entry name" value="TRIFUNCTIONAL ENZYME SUBUNIT ALPHA"/>
    <property type="match status" value="1"/>
</dbReference>
<evidence type="ECO:0000256" key="17">
    <source>
        <dbReference type="ARBA" id="ARBA00023128"/>
    </source>
</evidence>
<dbReference type="GeneID" id="8230419"/>
<evidence type="ECO:0000256" key="23">
    <source>
        <dbReference type="ARBA" id="ARBA00048361"/>
    </source>
</evidence>
<dbReference type="VEuPathDB" id="VectorBase:PHUM238600"/>
<dbReference type="InterPro" id="IPR029045">
    <property type="entry name" value="ClpP/crotonase-like_dom_sf"/>
</dbReference>
<dbReference type="GO" id="GO:0004300">
    <property type="term" value="F:enoyl-CoA hydratase activity"/>
    <property type="evidence" value="ECO:0007669"/>
    <property type="project" value="UniProtKB-EC"/>
</dbReference>
<evidence type="ECO:0000256" key="6">
    <source>
        <dbReference type="ARBA" id="ARBA00012076"/>
    </source>
</evidence>
<evidence type="ECO:0000256" key="25">
    <source>
        <dbReference type="ARBA" id="ARBA00050222"/>
    </source>
</evidence>
<dbReference type="SUPFAM" id="SSF52096">
    <property type="entry name" value="ClpP/crotonase"/>
    <property type="match status" value="1"/>
</dbReference>
<keyword evidence="14 44" id="KW-0560">Oxidoreductase</keyword>
<dbReference type="UniPathway" id="UPA00659"/>
<evidence type="ECO:0000256" key="34">
    <source>
        <dbReference type="ARBA" id="ARBA00052989"/>
    </source>
</evidence>
<keyword evidence="46" id="KW-1185">Reference proteome</keyword>
<feature type="active site" description="For hydroxyacyl-coenzyme A dehydrogenase activity" evidence="40">
    <location>
        <position position="509"/>
    </location>
</feature>
<feature type="domain" description="3-hydroxyacyl-CoA dehydrogenase NAD binding" evidence="43">
    <location>
        <begin position="363"/>
        <end position="540"/>
    </location>
</feature>
<dbReference type="InterPro" id="IPR006108">
    <property type="entry name" value="3HC_DH_C"/>
</dbReference>
<dbReference type="InterPro" id="IPR008927">
    <property type="entry name" value="6-PGluconate_DH-like_C_sf"/>
</dbReference>
<evidence type="ECO:0000256" key="26">
    <source>
        <dbReference type="ARBA" id="ARBA00050446"/>
    </source>
</evidence>
<evidence type="ECO:0000256" key="3">
    <source>
        <dbReference type="ARBA" id="ARBA00005005"/>
    </source>
</evidence>
<comment type="catalytic activity">
    <reaction evidence="33">
        <text>(3S)-3-hydroxydodecanoyl-CoA + NAD(+) = 3-oxododecanoyl-CoA + NADH + H(+)</text>
        <dbReference type="Rhea" id="RHEA:31179"/>
        <dbReference type="ChEBI" id="CHEBI:15378"/>
        <dbReference type="ChEBI" id="CHEBI:57540"/>
        <dbReference type="ChEBI" id="CHEBI:57945"/>
        <dbReference type="ChEBI" id="CHEBI:62558"/>
        <dbReference type="ChEBI" id="CHEBI:62615"/>
    </reaction>
    <physiologicalReaction direction="left-to-right" evidence="33">
        <dbReference type="Rhea" id="RHEA:31180"/>
    </physiologicalReaction>
</comment>
<dbReference type="CDD" id="cd06558">
    <property type="entry name" value="crotonase-like"/>
    <property type="match status" value="1"/>
</dbReference>
<keyword evidence="10" id="KW-0999">Mitochondrion inner membrane</keyword>
<keyword evidence="19" id="KW-0456">Lyase</keyword>
<dbReference type="InterPro" id="IPR036291">
    <property type="entry name" value="NAD(P)-bd_dom_sf"/>
</dbReference>
<dbReference type="Gene3D" id="3.90.226.10">
    <property type="entry name" value="2-enoyl-CoA Hydratase, Chain A, domain 1"/>
    <property type="match status" value="1"/>
</dbReference>
<comment type="catalytic activity">
    <reaction evidence="34">
        <text>1'-[1,2-di-(9Z,12Z-octadecadienoyl)-sn-glycero-3-phospho]-3'-[1-(9Z,12Z-octadecadienoyl)-sn-glycero-3-phospho]-glycerol + hexadecanoyl-CoA = 1'-[1,2-di-(9Z,12Z-octadecadienoyl)-sn-glycero-3-phospho]-3'-[1-(9Z,12Z-octadecadienoyl)-2-hexadecanoyl-sn-glycero-3-phospho]-glycerol + CoA</text>
        <dbReference type="Rhea" id="RHEA:43680"/>
        <dbReference type="ChEBI" id="CHEBI:57287"/>
        <dbReference type="ChEBI" id="CHEBI:57379"/>
        <dbReference type="ChEBI" id="CHEBI:83580"/>
        <dbReference type="ChEBI" id="CHEBI:83583"/>
    </reaction>
    <physiologicalReaction direction="left-to-right" evidence="34">
        <dbReference type="Rhea" id="RHEA:43681"/>
    </physiologicalReaction>
</comment>
<evidence type="ECO:0000313" key="44">
    <source>
        <dbReference type="EMBL" id="EEB13405.1"/>
    </source>
</evidence>
<evidence type="ECO:0000256" key="35">
    <source>
        <dbReference type="ARBA" id="ARBA00062153"/>
    </source>
</evidence>
<evidence type="ECO:0000256" key="24">
    <source>
        <dbReference type="ARBA" id="ARBA00049556"/>
    </source>
</evidence>
<evidence type="ECO:0000256" key="22">
    <source>
        <dbReference type="ARBA" id="ARBA00047613"/>
    </source>
</evidence>
<evidence type="ECO:0000256" key="8">
    <source>
        <dbReference type="ARBA" id="ARBA00022553"/>
    </source>
</evidence>
<comment type="pathway">
    <text evidence="3">Lipid metabolism; fatty acid beta-oxidation.</text>
</comment>
<feature type="site" description="Important for long-chain enoyl-CoA hydratase activity" evidence="41">
    <location>
        <position position="150"/>
    </location>
</feature>
<comment type="catalytic activity">
    <reaction evidence="26">
        <text>a long-chain (3S)-3-hydroxy fatty acyl-CoA + NAD(+) = a long-chain 3-oxo-fatty acyl-CoA + NADH + H(+)</text>
        <dbReference type="Rhea" id="RHEA:52656"/>
        <dbReference type="ChEBI" id="CHEBI:15378"/>
        <dbReference type="ChEBI" id="CHEBI:57540"/>
        <dbReference type="ChEBI" id="CHEBI:57945"/>
        <dbReference type="ChEBI" id="CHEBI:136757"/>
        <dbReference type="ChEBI" id="CHEBI:136758"/>
        <dbReference type="EC" id="1.1.1.211"/>
    </reaction>
    <physiologicalReaction direction="left-to-right" evidence="26">
        <dbReference type="Rhea" id="RHEA:52657"/>
    </physiologicalReaction>
</comment>
<comment type="similarity">
    <text evidence="4">In the central section; belongs to the 3-hydroxyacyl-CoA dehydrogenase family.</text>
</comment>
<evidence type="ECO:0000256" key="21">
    <source>
        <dbReference type="ARBA" id="ARBA00035854"/>
    </source>
</evidence>
<evidence type="ECO:0000256" key="18">
    <source>
        <dbReference type="ARBA" id="ARBA00023136"/>
    </source>
</evidence>
<evidence type="ECO:0000256" key="12">
    <source>
        <dbReference type="ARBA" id="ARBA00022946"/>
    </source>
</evidence>
<dbReference type="KEGG" id="phu:Phum_PHUM238600"/>